<evidence type="ECO:0000256" key="1">
    <source>
        <dbReference type="ARBA" id="ARBA00023054"/>
    </source>
</evidence>
<feature type="region of interest" description="Disordered" evidence="3">
    <location>
        <begin position="902"/>
        <end position="1064"/>
    </location>
</feature>
<dbReference type="EMBL" id="MU151101">
    <property type="protein sequence ID" value="KAF9450598.1"/>
    <property type="molecule type" value="Genomic_DNA"/>
</dbReference>
<dbReference type="CDD" id="cd21044">
    <property type="entry name" value="Rab11BD_RAB3IP_like"/>
    <property type="match status" value="1"/>
</dbReference>
<feature type="region of interest" description="Disordered" evidence="3">
    <location>
        <begin position="589"/>
        <end position="890"/>
    </location>
</feature>
<feature type="compositionally biased region" description="Basic and acidic residues" evidence="3">
    <location>
        <begin position="1032"/>
        <end position="1050"/>
    </location>
</feature>
<accession>A0A9P5XGL8</accession>
<feature type="compositionally biased region" description="Low complexity" evidence="3">
    <location>
        <begin position="747"/>
        <end position="758"/>
    </location>
</feature>
<evidence type="ECO:0000256" key="3">
    <source>
        <dbReference type="SAM" id="MobiDB-lite"/>
    </source>
</evidence>
<feature type="coiled-coil region" evidence="2">
    <location>
        <begin position="175"/>
        <end position="223"/>
    </location>
</feature>
<dbReference type="AlphaFoldDB" id="A0A9P5XGL8"/>
<dbReference type="GO" id="GO:0070319">
    <property type="term" value="C:Golgi to plasma membrane transport vesicle"/>
    <property type="evidence" value="ECO:0007669"/>
    <property type="project" value="TreeGrafter"/>
</dbReference>
<evidence type="ECO:0000256" key="2">
    <source>
        <dbReference type="SAM" id="Coils"/>
    </source>
</evidence>
<dbReference type="PANTHER" id="PTHR14430:SF0">
    <property type="entry name" value="SEC2P DOMAIN-CONTAINING PROTEIN"/>
    <property type="match status" value="1"/>
</dbReference>
<feature type="region of interest" description="Disordered" evidence="3">
    <location>
        <begin position="452"/>
        <end position="480"/>
    </location>
</feature>
<feature type="compositionally biased region" description="Pro residues" evidence="3">
    <location>
        <begin position="671"/>
        <end position="681"/>
    </location>
</feature>
<dbReference type="SUPFAM" id="SSF144284">
    <property type="entry name" value="Sec2 N-terminal region"/>
    <property type="match status" value="1"/>
</dbReference>
<dbReference type="Proteomes" id="UP000807342">
    <property type="component" value="Unassembled WGS sequence"/>
</dbReference>
<feature type="compositionally biased region" description="Polar residues" evidence="3">
    <location>
        <begin position="546"/>
        <end position="565"/>
    </location>
</feature>
<feature type="compositionally biased region" description="Polar residues" evidence="3">
    <location>
        <begin position="7"/>
        <end position="18"/>
    </location>
</feature>
<feature type="compositionally biased region" description="Low complexity" evidence="3">
    <location>
        <begin position="766"/>
        <end position="776"/>
    </location>
</feature>
<dbReference type="Pfam" id="PF06428">
    <property type="entry name" value="Sec2p"/>
    <property type="match status" value="1"/>
</dbReference>
<feature type="compositionally biased region" description="Low complexity" evidence="3">
    <location>
        <begin position="870"/>
        <end position="885"/>
    </location>
</feature>
<feature type="compositionally biased region" description="Acidic residues" evidence="3">
    <location>
        <begin position="1052"/>
        <end position="1061"/>
    </location>
</feature>
<feature type="compositionally biased region" description="Low complexity" evidence="3">
    <location>
        <begin position="942"/>
        <end position="956"/>
    </location>
</feature>
<reference evidence="5" key="1">
    <citation type="submission" date="2020-11" db="EMBL/GenBank/DDBJ databases">
        <authorList>
            <consortium name="DOE Joint Genome Institute"/>
            <person name="Ahrendt S."/>
            <person name="Riley R."/>
            <person name="Andreopoulos W."/>
            <person name="Labutti K."/>
            <person name="Pangilinan J."/>
            <person name="Ruiz-Duenas F.J."/>
            <person name="Barrasa J.M."/>
            <person name="Sanchez-Garcia M."/>
            <person name="Camarero S."/>
            <person name="Miyauchi S."/>
            <person name="Serrano A."/>
            <person name="Linde D."/>
            <person name="Babiker R."/>
            <person name="Drula E."/>
            <person name="Ayuso-Fernandez I."/>
            <person name="Pacheco R."/>
            <person name="Padilla G."/>
            <person name="Ferreira P."/>
            <person name="Barriuso J."/>
            <person name="Kellner H."/>
            <person name="Castanera R."/>
            <person name="Alfaro M."/>
            <person name="Ramirez L."/>
            <person name="Pisabarro A.G."/>
            <person name="Kuo A."/>
            <person name="Tritt A."/>
            <person name="Lipzen A."/>
            <person name="He G."/>
            <person name="Yan M."/>
            <person name="Ng V."/>
            <person name="Cullen D."/>
            <person name="Martin F."/>
            <person name="Rosso M.-N."/>
            <person name="Henrissat B."/>
            <person name="Hibbett D."/>
            <person name="Martinez A.T."/>
            <person name="Grigoriev I.V."/>
        </authorList>
    </citation>
    <scope>NUCLEOTIDE SEQUENCE</scope>
    <source>
        <strain evidence="5">MF-IS2</strain>
    </source>
</reference>
<feature type="compositionally biased region" description="Pro residues" evidence="3">
    <location>
        <begin position="836"/>
        <end position="846"/>
    </location>
</feature>
<feature type="region of interest" description="Disordered" evidence="3">
    <location>
        <begin position="543"/>
        <end position="577"/>
    </location>
</feature>
<feature type="domain" description="GDP/GTP exchange factor Sec2 N-terminal" evidence="4">
    <location>
        <begin position="76"/>
        <end position="208"/>
    </location>
</feature>
<feature type="compositionally biased region" description="Low complexity" evidence="3">
    <location>
        <begin position="418"/>
        <end position="428"/>
    </location>
</feature>
<keyword evidence="6" id="KW-1185">Reference proteome</keyword>
<dbReference type="PANTHER" id="PTHR14430">
    <property type="entry name" value="RABIN3-RELATED"/>
    <property type="match status" value="1"/>
</dbReference>
<dbReference type="OrthoDB" id="1748564at2759"/>
<dbReference type="Gene3D" id="6.10.140.910">
    <property type="match status" value="1"/>
</dbReference>
<feature type="compositionally biased region" description="Basic and acidic residues" evidence="3">
    <location>
        <begin position="963"/>
        <end position="1010"/>
    </location>
</feature>
<dbReference type="GO" id="GO:0051286">
    <property type="term" value="C:cell tip"/>
    <property type="evidence" value="ECO:0007669"/>
    <property type="project" value="TreeGrafter"/>
</dbReference>
<feature type="compositionally biased region" description="Polar residues" evidence="3">
    <location>
        <begin position="634"/>
        <end position="643"/>
    </location>
</feature>
<feature type="region of interest" description="Disordered" evidence="3">
    <location>
        <begin position="402"/>
        <end position="428"/>
    </location>
</feature>
<comment type="caution">
    <text evidence="5">The sequence shown here is derived from an EMBL/GenBank/DDBJ whole genome shotgun (WGS) entry which is preliminary data.</text>
</comment>
<dbReference type="GO" id="GO:0005085">
    <property type="term" value="F:guanyl-nucleotide exchange factor activity"/>
    <property type="evidence" value="ECO:0007669"/>
    <property type="project" value="InterPro"/>
</dbReference>
<dbReference type="InterPro" id="IPR040351">
    <property type="entry name" value="RAB3IL/RAB3IP/Sec2"/>
</dbReference>
<feature type="region of interest" description="Disordered" evidence="3">
    <location>
        <begin position="1"/>
        <end position="34"/>
    </location>
</feature>
<name>A0A9P5XGL8_9AGAR</name>
<protein>
    <recommendedName>
        <fullName evidence="4">GDP/GTP exchange factor Sec2 N-terminal domain-containing protein</fullName>
    </recommendedName>
</protein>
<keyword evidence="1 2" id="KW-0175">Coiled coil</keyword>
<sequence>MAEDILDTNSDSPIQISKPNPAGDEVPNGHTNHQHYAADPEAQEMVIESLRNQIQDLFSQVTQLNAKLVKSYDRVSDLEDDLHVSSAQLRSSSIKVSQLELERTQHLAALNTGLLVEKHHVTTELNRLMEKATEEAAQRGQAESARVAIEKELDDLSASLFNQANTMVAEARYGQHVSQRKAEEAEQALKGAEEAVGVMQQQVQALQEEKEAAERKAAEIGSLMGKGKWIDKRDDGAPAPTLRLFSSHLPYQEFLIFVAHLRQLHTSSQNAPAMSTLLPLPFLTRLLTEDSEPTIRLDFAPSLSWLSRRSVLAAIHAGQLTIEPMSSTNLLTESSHLANAGISGLANNENIPCALCGTPVFPQAPSTNTSPTRPPTHPLIGMAHSYSGSASWSTNLFKKNPSSFTTTSTTAPPPLPARSQTRTTQTSSTPIYPSQVYIFRISSTQTSTLPHLPLLKPSTSITPSPSGSTTPSSSHQHTLSLSHSALSGTASQSSSTIYPLCTSGWCLARLRTTCSMWAFVRTSIVEKIWEEELPIVILPPAPGRAASSTPSLPEPASSSGNTSGSADKPPVPPRKRGLWGLASAIGERAASWSESVSDKDKARKASPSASTAPAEKDKKDLKTLPPPPPYQEHSGASTSDLTTPSAAPLASAAPPPLPRRSEGRARTPVNQPSPSPSPIPTEPTATLTASFTTSPPPILPTAENQLPEQTPSPAASGTAEVKPSAPIPEDPVKEGVPPAESSPGSSVPVPATTAAAAVPTPPQTPTRPQHPASTASPAPPLPPRAVKRLSASFARPGTPSNIPLPESRPGTPPVGVSGAPNPPSRTNSPALGGSPSTPPNAPPPIPRRAAGRVPRKPQGGEGGDSSRPESPAVTPATAAAVPVSPGKSGNVQAQIQALGAAASMSQLQLDSVAEESKDETKTSESPEASKLVEASSESNGPATTAAPASSEAVAPADAEDEEQKEKEKDEKEGTEVEADKEVTRTMEAPKEETKEEETKEASEQEKKDKSAAVSLNEDDLPPAYAPPPLPPRRPEPVKEKKEKDGVKSTDVDGSEAGEDEGERVYVGDATWEERTWKELTKLREEMYWARIGAVRS</sequence>
<feature type="compositionally biased region" description="Basic and acidic residues" evidence="3">
    <location>
        <begin position="914"/>
        <end position="924"/>
    </location>
</feature>
<proteinExistence type="predicted"/>
<gene>
    <name evidence="5" type="ORF">P691DRAFT_758015</name>
</gene>
<evidence type="ECO:0000313" key="5">
    <source>
        <dbReference type="EMBL" id="KAF9450598.1"/>
    </source>
</evidence>
<evidence type="ECO:0000259" key="4">
    <source>
        <dbReference type="Pfam" id="PF06428"/>
    </source>
</evidence>
<dbReference type="InterPro" id="IPR009449">
    <property type="entry name" value="Sec2_N"/>
</dbReference>
<evidence type="ECO:0000313" key="6">
    <source>
        <dbReference type="Proteomes" id="UP000807342"/>
    </source>
</evidence>
<dbReference type="GO" id="GO:0006887">
    <property type="term" value="P:exocytosis"/>
    <property type="evidence" value="ECO:0007669"/>
    <property type="project" value="TreeGrafter"/>
</dbReference>
<feature type="compositionally biased region" description="Polar residues" evidence="3">
    <location>
        <begin position="702"/>
        <end position="715"/>
    </location>
</feature>
<organism evidence="5 6">
    <name type="scientific">Macrolepiota fuliginosa MF-IS2</name>
    <dbReference type="NCBI Taxonomy" id="1400762"/>
    <lineage>
        <taxon>Eukaryota</taxon>
        <taxon>Fungi</taxon>
        <taxon>Dikarya</taxon>
        <taxon>Basidiomycota</taxon>
        <taxon>Agaricomycotina</taxon>
        <taxon>Agaricomycetes</taxon>
        <taxon>Agaricomycetidae</taxon>
        <taxon>Agaricales</taxon>
        <taxon>Agaricineae</taxon>
        <taxon>Agaricaceae</taxon>
        <taxon>Macrolepiota</taxon>
    </lineage>
</organism>